<dbReference type="InterPro" id="IPR024455">
    <property type="entry name" value="Phage_capsid"/>
</dbReference>
<name>A0ABV9A7L6_9ACTN</name>
<evidence type="ECO:0000313" key="3">
    <source>
        <dbReference type="EMBL" id="MFC4494931.1"/>
    </source>
</evidence>
<proteinExistence type="predicted"/>
<reference evidence="4" key="1">
    <citation type="journal article" date="2019" name="Int. J. Syst. Evol. Microbiol.">
        <title>The Global Catalogue of Microorganisms (GCM) 10K type strain sequencing project: providing services to taxonomists for standard genome sequencing and annotation.</title>
        <authorList>
            <consortium name="The Broad Institute Genomics Platform"/>
            <consortium name="The Broad Institute Genome Sequencing Center for Infectious Disease"/>
            <person name="Wu L."/>
            <person name="Ma J."/>
        </authorList>
    </citation>
    <scope>NUCLEOTIDE SEQUENCE [LARGE SCALE GENOMIC DNA]</scope>
    <source>
        <strain evidence="4">CGMCC 4.7357</strain>
    </source>
</reference>
<dbReference type="Proteomes" id="UP001595997">
    <property type="component" value="Unassembled WGS sequence"/>
</dbReference>
<feature type="domain" description="Phage capsid-like C-terminal" evidence="2">
    <location>
        <begin position="26"/>
        <end position="266"/>
    </location>
</feature>
<evidence type="ECO:0000313" key="4">
    <source>
        <dbReference type="Proteomes" id="UP001595997"/>
    </source>
</evidence>
<protein>
    <submittedName>
        <fullName evidence="3">Phage major capsid protein</fullName>
    </submittedName>
</protein>
<dbReference type="NCBIfam" id="TIGR01554">
    <property type="entry name" value="major_cap_HK97"/>
    <property type="match status" value="1"/>
</dbReference>
<comment type="subcellular location">
    <subcellularLocation>
        <location evidence="1">Virion</location>
    </subcellularLocation>
</comment>
<comment type="caution">
    <text evidence="3">The sequence shown here is derived from an EMBL/GenBank/DDBJ whole genome shotgun (WGS) entry which is preliminary data.</text>
</comment>
<evidence type="ECO:0000256" key="1">
    <source>
        <dbReference type="ARBA" id="ARBA00004328"/>
    </source>
</evidence>
<keyword evidence="4" id="KW-1185">Reference proteome</keyword>
<dbReference type="Gene3D" id="3.30.2400.10">
    <property type="entry name" value="Major capsid protein gp5"/>
    <property type="match status" value="1"/>
</dbReference>
<accession>A0ABV9A7L6</accession>
<dbReference type="Gene3D" id="3.30.2320.10">
    <property type="entry name" value="hypothetical protein PF0899 domain"/>
    <property type="match status" value="1"/>
</dbReference>
<dbReference type="EMBL" id="JBHSFH010000006">
    <property type="protein sequence ID" value="MFC4494931.1"/>
    <property type="molecule type" value="Genomic_DNA"/>
</dbReference>
<evidence type="ECO:0000259" key="2">
    <source>
        <dbReference type="Pfam" id="PF05065"/>
    </source>
</evidence>
<organism evidence="3 4">
    <name type="scientific">Streptomyces ovatisporus</name>
    <dbReference type="NCBI Taxonomy" id="1128682"/>
    <lineage>
        <taxon>Bacteria</taxon>
        <taxon>Bacillati</taxon>
        <taxon>Actinomycetota</taxon>
        <taxon>Actinomycetes</taxon>
        <taxon>Kitasatosporales</taxon>
        <taxon>Streptomycetaceae</taxon>
        <taxon>Streptomyces</taxon>
    </lineage>
</organism>
<gene>
    <name evidence="3" type="ORF">ACFPA8_12375</name>
</gene>
<dbReference type="RefSeq" id="WP_386446862.1">
    <property type="nucleotide sequence ID" value="NZ_JBHSFH010000006.1"/>
</dbReference>
<dbReference type="SUPFAM" id="SSF56563">
    <property type="entry name" value="Major capsid protein gp5"/>
    <property type="match status" value="1"/>
</dbReference>
<dbReference type="InterPro" id="IPR054612">
    <property type="entry name" value="Phage_capsid-like_C"/>
</dbReference>
<dbReference type="Pfam" id="PF05065">
    <property type="entry name" value="Phage_capsid"/>
    <property type="match status" value="1"/>
</dbReference>
<sequence>MALYTSSSGAGAVTPDGFGVLVEKPVSELSVAFQVGTRVSTSATTYRVPILASDVVLGPVAEGADITPSDVVFSELAVDPVKFAGLSIVSREMADDSSPSALDVVGRSIARQIAKSVDSALLKPKTGLNPQGLNGLSGISAVDAGAAFANLDSFYEALSASESAGGNISAWVTDAATALAISQLKEGTGSNRGLLNADLTVDGRRQILGRPVYVSEQAPADTVFGVSGADLQIVVRDGTRVDVDRSRYFESDRIGVRGTMRVAFAAPVPATHAVITLSE</sequence>